<gene>
    <name evidence="3" type="ORF">LEUCIP111803_01270</name>
</gene>
<dbReference type="GO" id="GO:0045892">
    <property type="term" value="P:negative regulation of DNA-templated transcription"/>
    <property type="evidence" value="ECO:0007669"/>
    <property type="project" value="TreeGrafter"/>
</dbReference>
<reference evidence="3" key="1">
    <citation type="submission" date="2021-06" db="EMBL/GenBank/DDBJ databases">
        <authorList>
            <person name="Criscuolo A."/>
        </authorList>
    </citation>
    <scope>NUCLEOTIDE SEQUENCE</scope>
    <source>
        <strain evidence="3">CIP111803</strain>
    </source>
</reference>
<evidence type="ECO:0000259" key="2">
    <source>
        <dbReference type="PROSITE" id="PS51077"/>
    </source>
</evidence>
<dbReference type="EMBL" id="CAJVAP010000012">
    <property type="protein sequence ID" value="CAG7610170.1"/>
    <property type="molecule type" value="Genomic_DNA"/>
</dbReference>
<dbReference type="GO" id="GO:0003677">
    <property type="term" value="F:DNA binding"/>
    <property type="evidence" value="ECO:0007669"/>
    <property type="project" value="InterPro"/>
</dbReference>
<evidence type="ECO:0000313" key="3">
    <source>
        <dbReference type="EMBL" id="CAG7610170.1"/>
    </source>
</evidence>
<dbReference type="GO" id="GO:0003700">
    <property type="term" value="F:DNA-binding transcription factor activity"/>
    <property type="evidence" value="ECO:0007669"/>
    <property type="project" value="TreeGrafter"/>
</dbReference>
<proteinExistence type="predicted"/>
<feature type="region of interest" description="Disordered" evidence="1">
    <location>
        <begin position="233"/>
        <end position="257"/>
    </location>
</feature>
<organism evidence="3 4">
    <name type="scientific">Leucobacter soli</name>
    <dbReference type="NCBI Taxonomy" id="2812850"/>
    <lineage>
        <taxon>Bacteria</taxon>
        <taxon>Bacillati</taxon>
        <taxon>Actinomycetota</taxon>
        <taxon>Actinomycetes</taxon>
        <taxon>Micrococcales</taxon>
        <taxon>Microbacteriaceae</taxon>
        <taxon>Leucobacter</taxon>
    </lineage>
</organism>
<dbReference type="RefSeq" id="WP_218114891.1">
    <property type="nucleotide sequence ID" value="NZ_CAJVAP010000012.1"/>
</dbReference>
<name>A0A916JW75_9MICO</name>
<dbReference type="PANTHER" id="PTHR30136:SF35">
    <property type="entry name" value="HTH-TYPE TRANSCRIPTIONAL REGULATOR RV1719"/>
    <property type="match status" value="1"/>
</dbReference>
<dbReference type="AlphaFoldDB" id="A0A916JW75"/>
<dbReference type="InterPro" id="IPR005471">
    <property type="entry name" value="Tscrpt_reg_IclR_N"/>
</dbReference>
<accession>A0A916JW75</accession>
<dbReference type="PANTHER" id="PTHR30136">
    <property type="entry name" value="HELIX-TURN-HELIX TRANSCRIPTIONAL REGULATOR, ICLR FAMILY"/>
    <property type="match status" value="1"/>
</dbReference>
<evidence type="ECO:0000256" key="1">
    <source>
        <dbReference type="SAM" id="MobiDB-lite"/>
    </source>
</evidence>
<dbReference type="PROSITE" id="PS51077">
    <property type="entry name" value="HTH_ICLR"/>
    <property type="match status" value="1"/>
</dbReference>
<evidence type="ECO:0000313" key="4">
    <source>
        <dbReference type="Proteomes" id="UP000693892"/>
    </source>
</evidence>
<comment type="caution">
    <text evidence="3">The sequence shown here is derived from an EMBL/GenBank/DDBJ whole genome shotgun (WGS) entry which is preliminary data.</text>
</comment>
<dbReference type="Proteomes" id="UP000693892">
    <property type="component" value="Unassembled WGS sequence"/>
</dbReference>
<keyword evidence="4" id="KW-1185">Reference proteome</keyword>
<feature type="domain" description="HTH iclR-type" evidence="2">
    <location>
        <begin position="5"/>
        <end position="63"/>
    </location>
</feature>
<dbReference type="SMART" id="SM00346">
    <property type="entry name" value="HTH_ICLR"/>
    <property type="match status" value="1"/>
</dbReference>
<protein>
    <recommendedName>
        <fullName evidence="2">HTH iclR-type domain-containing protein</fullName>
    </recommendedName>
</protein>
<sequence length="257" mass="27356">MTRISLTLDRALQVLGLLRNGPARASEIALALGLNRTVTHRLLATLQLRRFLVQIDNRYYLGDAIRPLAEHVETELQGAATDPVSQLCERTGGMALLTVRSGLLASLLTFTHAESWADVVVIPEVGTPHSVLDGPQGLAMLAFSEPATIAKARRRIDDAARFDRLLEETRAAGWTSESINPTPHPLHELAAPIRHRSAYADAALALLLPAGAQLDDCADALMRTCAEVEAALRGRPDAGAETGAGPAPDSDSGPAQS</sequence>
<dbReference type="InterPro" id="IPR050707">
    <property type="entry name" value="HTH_MetabolicPath_Reg"/>
</dbReference>
<dbReference type="Pfam" id="PF09339">
    <property type="entry name" value="HTH_IclR"/>
    <property type="match status" value="1"/>
</dbReference>